<dbReference type="Pfam" id="PF04984">
    <property type="entry name" value="Phage_sheath_1"/>
    <property type="match status" value="1"/>
</dbReference>
<evidence type="ECO:0000313" key="4">
    <source>
        <dbReference type="EMBL" id="RDE52083.1"/>
    </source>
</evidence>
<dbReference type="PANTHER" id="PTHR35861">
    <property type="match status" value="1"/>
</dbReference>
<feature type="domain" description="Tail sheath protein subtilisin-like" evidence="2">
    <location>
        <begin position="332"/>
        <end position="434"/>
    </location>
</feature>
<evidence type="ECO:0000313" key="5">
    <source>
        <dbReference type="Proteomes" id="UP000253831"/>
    </source>
</evidence>
<dbReference type="AlphaFoldDB" id="A0A369XPM9"/>
<comment type="similarity">
    <text evidence="1">Belongs to the myoviridae tail sheath protein family.</text>
</comment>
<evidence type="ECO:0000259" key="3">
    <source>
        <dbReference type="Pfam" id="PF17482"/>
    </source>
</evidence>
<feature type="domain" description="Tail sheath protein C-terminal" evidence="3">
    <location>
        <begin position="438"/>
        <end position="542"/>
    </location>
</feature>
<dbReference type="Gene3D" id="3.40.50.11780">
    <property type="match status" value="1"/>
</dbReference>
<dbReference type="InterPro" id="IPR035089">
    <property type="entry name" value="Phage_sheath_subtilisin"/>
</dbReference>
<dbReference type="InterPro" id="IPR020287">
    <property type="entry name" value="Tail_sheath_C"/>
</dbReference>
<dbReference type="Proteomes" id="UP000253831">
    <property type="component" value="Unassembled WGS sequence"/>
</dbReference>
<name>A0A369XPM9_9PROT</name>
<dbReference type="InterPro" id="IPR052042">
    <property type="entry name" value="Tail_sheath_structural"/>
</dbReference>
<evidence type="ECO:0000256" key="1">
    <source>
        <dbReference type="ARBA" id="ARBA00008005"/>
    </source>
</evidence>
<organism evidence="4 5">
    <name type="scientific">Candidatus Accumulibacter meliphilus</name>
    <dbReference type="NCBI Taxonomy" id="2211374"/>
    <lineage>
        <taxon>Bacteria</taxon>
        <taxon>Pseudomonadati</taxon>
        <taxon>Pseudomonadota</taxon>
        <taxon>Betaproteobacteria</taxon>
        <taxon>Candidatus Accumulibacter</taxon>
    </lineage>
</organism>
<reference evidence="4 5" key="1">
    <citation type="submission" date="2018-05" db="EMBL/GenBank/DDBJ databases">
        <title>Integrated omic analyses show evidence that a Ca. Accumulibacter phosphatis strain performs denitrification under micro-aerobic conditions.</title>
        <authorList>
            <person name="Camejo P.Y."/>
            <person name="Katherine M.D."/>
            <person name="Daniel N.R."/>
        </authorList>
    </citation>
    <scope>NUCLEOTIDE SEQUENCE [LARGE SCALE GENOMIC DNA]</scope>
    <source>
        <strain evidence="4">UW-LDO-IC</strain>
    </source>
</reference>
<proteinExistence type="inferred from homology"/>
<dbReference type="PANTHER" id="PTHR35861:SF1">
    <property type="entry name" value="PHAGE TAIL SHEATH PROTEIN"/>
    <property type="match status" value="1"/>
</dbReference>
<sequence length="549" mass="57964">MDTYRTPGVYVEEKSTLPPSVAEVATAVPAFIGYTSVGPADTATPSVARIATLLEFVTAFGGAQPATFKVTELANPAGAVAVELTPPTHPFSLYYALSLYFLNGGGPCYVVSVGNYASTPSFARFTTGLDALEKEDEPTLIVLTDAACVLTASDYYEVCGQALKQCAKLGDRFTILDVIGGQVKEFRDAPNLSANLKYGAAYHPYLKTSLNYDYDDSGVSVTLAEVAVEGTHKLGGAKGIAVSFTGPPGSTPKVAVSTAGDPLSFSITDGTLTIKGAKDKTGTDIAAAWSTWKQSNQPLGFDVVSSGDGSGVVASADVPITAIVVVGKSTGVTLVSIMSSKTALYNKTKAALAEQRVVLPPSSAIAGIYARVDREQGVWKAPANVGVLSVLGPDVRITDAQQEDLNVDATAGKSINAIRSFTGKGTLVWGARTLAGNDNEWRYVPVRRLFIVIEESVKKASAFAVFEPNDQTTWLKVRAMIESYLYGLWQQGALAGSKPEAAYYVRVGLGTTMTPQDVLEGRMIVETGIAAVRPAEFIILRFSHMMQTA</sequence>
<evidence type="ECO:0000259" key="2">
    <source>
        <dbReference type="Pfam" id="PF04984"/>
    </source>
</evidence>
<accession>A0A369XPM9</accession>
<gene>
    <name evidence="4" type="ORF">DVS81_02295</name>
</gene>
<dbReference type="EMBL" id="QPGA01000002">
    <property type="protein sequence ID" value="RDE52083.1"/>
    <property type="molecule type" value="Genomic_DNA"/>
</dbReference>
<comment type="caution">
    <text evidence="4">The sequence shown here is derived from an EMBL/GenBank/DDBJ whole genome shotgun (WGS) entry which is preliminary data.</text>
</comment>
<dbReference type="Pfam" id="PF17482">
    <property type="entry name" value="Phage_sheath_1C"/>
    <property type="match status" value="1"/>
</dbReference>
<protein>
    <submittedName>
        <fullName evidence="4">Phage tail sheath family protein</fullName>
    </submittedName>
</protein>